<dbReference type="PANTHER" id="PTHR43409">
    <property type="entry name" value="ANAEROBIC MAGNESIUM-PROTOPORPHYRIN IX MONOMETHYL ESTER CYCLASE-RELATED"/>
    <property type="match status" value="1"/>
</dbReference>
<name>A0A9D1Y662_9FIRM</name>
<feature type="domain" description="Radical SAM core" evidence="6">
    <location>
        <begin position="11"/>
        <end position="238"/>
    </location>
</feature>
<dbReference type="InterPro" id="IPR058240">
    <property type="entry name" value="rSAM_sf"/>
</dbReference>
<dbReference type="InterPro" id="IPR006638">
    <property type="entry name" value="Elp3/MiaA/NifB-like_rSAM"/>
</dbReference>
<protein>
    <submittedName>
        <fullName evidence="7">Radical SAM protein</fullName>
    </submittedName>
</protein>
<accession>A0A9D1Y662</accession>
<dbReference type="Gene3D" id="3.20.20.70">
    <property type="entry name" value="Aldolase class I"/>
    <property type="match status" value="1"/>
</dbReference>
<dbReference type="GO" id="GO:0051536">
    <property type="term" value="F:iron-sulfur cluster binding"/>
    <property type="evidence" value="ECO:0007669"/>
    <property type="project" value="UniProtKB-KW"/>
</dbReference>
<gene>
    <name evidence="7" type="ORF">H9841_00265</name>
</gene>
<dbReference type="SFLD" id="SFLDG01082">
    <property type="entry name" value="B12-binding_domain_containing"/>
    <property type="match status" value="1"/>
</dbReference>
<comment type="cofactor">
    <cofactor evidence="1">
        <name>[4Fe-4S] cluster</name>
        <dbReference type="ChEBI" id="CHEBI:49883"/>
    </cofactor>
</comment>
<dbReference type="PROSITE" id="PS51918">
    <property type="entry name" value="RADICAL_SAM"/>
    <property type="match status" value="1"/>
</dbReference>
<evidence type="ECO:0000256" key="5">
    <source>
        <dbReference type="ARBA" id="ARBA00023014"/>
    </source>
</evidence>
<dbReference type="SFLD" id="SFLDS00029">
    <property type="entry name" value="Radical_SAM"/>
    <property type="match status" value="1"/>
</dbReference>
<organism evidence="7 8">
    <name type="scientific">Candidatus Flavonifractor merdigallinarum</name>
    <dbReference type="NCBI Taxonomy" id="2838589"/>
    <lineage>
        <taxon>Bacteria</taxon>
        <taxon>Bacillati</taxon>
        <taxon>Bacillota</taxon>
        <taxon>Clostridia</taxon>
        <taxon>Eubacteriales</taxon>
        <taxon>Oscillospiraceae</taxon>
        <taxon>Flavonifractor</taxon>
    </lineage>
</organism>
<dbReference type="Proteomes" id="UP000823868">
    <property type="component" value="Unassembled WGS sequence"/>
</dbReference>
<sequence>MEYEGQICRGPMERASYMLPISVGCSYNQCRFCMLFKHLHYRELPLEQIEAELRRVSSIGGNPKQVFLGDGNAFSARTERMLSILELVHRYFPACETVNMDATVHDVLRKPAQELEALSAAGVRTLYLGIECGLDDVLAQMNKGQTMAQAGEAIEKLHQAGMRYGAHMMTGISGKGRGLENAEALAAFYNRTNPDRIVNFSLFLHRRAPLYQMILSGQFKPADELENLREEHRLLTLLETEGLSYDGFHDYITFRVRGILPRDREKMLQKLEGAIAECEKKEPLFAVVE</sequence>
<keyword evidence="5" id="KW-0411">Iron-sulfur</keyword>
<evidence type="ECO:0000313" key="7">
    <source>
        <dbReference type="EMBL" id="HIY20319.1"/>
    </source>
</evidence>
<dbReference type="InterPro" id="IPR007197">
    <property type="entry name" value="rSAM"/>
</dbReference>
<keyword evidence="4" id="KW-0408">Iron</keyword>
<comment type="caution">
    <text evidence="7">The sequence shown here is derived from an EMBL/GenBank/DDBJ whole genome shotgun (WGS) entry which is preliminary data.</text>
</comment>
<dbReference type="EMBL" id="DXDX01000005">
    <property type="protein sequence ID" value="HIY20319.1"/>
    <property type="molecule type" value="Genomic_DNA"/>
</dbReference>
<reference evidence="7" key="1">
    <citation type="journal article" date="2021" name="PeerJ">
        <title>Extensive microbial diversity within the chicken gut microbiome revealed by metagenomics and culture.</title>
        <authorList>
            <person name="Gilroy R."/>
            <person name="Ravi A."/>
            <person name="Getino M."/>
            <person name="Pursley I."/>
            <person name="Horton D.L."/>
            <person name="Alikhan N.F."/>
            <person name="Baker D."/>
            <person name="Gharbi K."/>
            <person name="Hall N."/>
            <person name="Watson M."/>
            <person name="Adriaenssens E.M."/>
            <person name="Foster-Nyarko E."/>
            <person name="Jarju S."/>
            <person name="Secka A."/>
            <person name="Antonio M."/>
            <person name="Oren A."/>
            <person name="Chaudhuri R.R."/>
            <person name="La Ragione R."/>
            <person name="Hildebrand F."/>
            <person name="Pallen M.J."/>
        </authorList>
    </citation>
    <scope>NUCLEOTIDE SEQUENCE</scope>
    <source>
        <strain evidence="7">ChiBcec16_6824</strain>
    </source>
</reference>
<dbReference type="SUPFAM" id="SSF102114">
    <property type="entry name" value="Radical SAM enzymes"/>
    <property type="match status" value="1"/>
</dbReference>
<dbReference type="GO" id="GO:0003824">
    <property type="term" value="F:catalytic activity"/>
    <property type="evidence" value="ECO:0007669"/>
    <property type="project" value="InterPro"/>
</dbReference>
<dbReference type="PANTHER" id="PTHR43409:SF4">
    <property type="entry name" value="RADICAL SAM SUPERFAMILY PROTEIN"/>
    <property type="match status" value="1"/>
</dbReference>
<evidence type="ECO:0000313" key="8">
    <source>
        <dbReference type="Proteomes" id="UP000823868"/>
    </source>
</evidence>
<dbReference type="SFLD" id="SFLDG01095">
    <property type="entry name" value="Uncharacterised_Radical_SAM_Su"/>
    <property type="match status" value="1"/>
</dbReference>
<reference evidence="7" key="2">
    <citation type="submission" date="2021-04" db="EMBL/GenBank/DDBJ databases">
        <authorList>
            <person name="Gilroy R."/>
        </authorList>
    </citation>
    <scope>NUCLEOTIDE SEQUENCE</scope>
    <source>
        <strain evidence="7">ChiBcec16_6824</strain>
    </source>
</reference>
<proteinExistence type="predicted"/>
<evidence type="ECO:0000256" key="4">
    <source>
        <dbReference type="ARBA" id="ARBA00023004"/>
    </source>
</evidence>
<evidence type="ECO:0000256" key="2">
    <source>
        <dbReference type="ARBA" id="ARBA00022691"/>
    </source>
</evidence>
<dbReference type="AlphaFoldDB" id="A0A9D1Y662"/>
<keyword evidence="2" id="KW-0949">S-adenosyl-L-methionine</keyword>
<evidence type="ECO:0000256" key="3">
    <source>
        <dbReference type="ARBA" id="ARBA00022723"/>
    </source>
</evidence>
<evidence type="ECO:0000256" key="1">
    <source>
        <dbReference type="ARBA" id="ARBA00001966"/>
    </source>
</evidence>
<dbReference type="InterPro" id="IPR013785">
    <property type="entry name" value="Aldolase_TIM"/>
</dbReference>
<dbReference type="InterPro" id="IPR051198">
    <property type="entry name" value="BchE-like"/>
</dbReference>
<dbReference type="SMART" id="SM00729">
    <property type="entry name" value="Elp3"/>
    <property type="match status" value="1"/>
</dbReference>
<evidence type="ECO:0000259" key="6">
    <source>
        <dbReference type="PROSITE" id="PS51918"/>
    </source>
</evidence>
<dbReference type="GO" id="GO:0046872">
    <property type="term" value="F:metal ion binding"/>
    <property type="evidence" value="ECO:0007669"/>
    <property type="project" value="UniProtKB-KW"/>
</dbReference>
<keyword evidence="3" id="KW-0479">Metal-binding</keyword>
<dbReference type="Pfam" id="PF04055">
    <property type="entry name" value="Radical_SAM"/>
    <property type="match status" value="1"/>
</dbReference>